<dbReference type="EMBL" id="KX552041">
    <property type="protein sequence ID" value="AOQ27217.1"/>
    <property type="molecule type" value="Genomic_DNA"/>
</dbReference>
<gene>
    <name evidence="1" type="ORF">ESCO13_00084</name>
</gene>
<evidence type="ECO:0000313" key="2">
    <source>
        <dbReference type="Proteomes" id="UP000225358"/>
    </source>
</evidence>
<evidence type="ECO:0000313" key="1">
    <source>
        <dbReference type="EMBL" id="AOQ27217.1"/>
    </source>
</evidence>
<name>A0A1D7XG00_9CAUD</name>
<protein>
    <recommendedName>
        <fullName evidence="3">DNA recombination-mediator protein A</fullName>
    </recommendedName>
</protein>
<proteinExistence type="predicted"/>
<dbReference type="Proteomes" id="UP000225358">
    <property type="component" value="Segment"/>
</dbReference>
<keyword evidence="2" id="KW-1185">Reference proteome</keyword>
<organism evidence="1 2">
    <name type="scientific">Escherichia phage ESCO13</name>
    <dbReference type="NCBI Taxonomy" id="1881104"/>
    <lineage>
        <taxon>Viruses</taxon>
        <taxon>Duplodnaviria</taxon>
        <taxon>Heunggongvirae</taxon>
        <taxon>Uroviricota</taxon>
        <taxon>Caudoviricetes</taxon>
        <taxon>Stephanstirmvirinae</taxon>
        <taxon>Phapecoctavirus</taxon>
        <taxon>Phapecoctavirus ESCO13</taxon>
    </lineage>
</organism>
<evidence type="ECO:0008006" key="3">
    <source>
        <dbReference type="Google" id="ProtNLM"/>
    </source>
</evidence>
<accession>A0A1D7XG00</accession>
<sequence>MAELFYTGVGSRDISEEEWALMVGIGKWLSNLGFKLRSGKAEGSDSAFETGVQESENPTNKEIYVPWENFKGNQIPGDVIVLAKPDTMNYAISVQWIKDVHPAYEKLKQGARKLHQRNVHQVLGRDLENPAPSCFLLACANTDKHGDAKGGTATAWKIAKANNVPCLNIRGKTKQEIYDFLRPLVMRAITSDS</sequence>
<reference evidence="1" key="1">
    <citation type="submission" date="2017-02" db="EMBL/GenBank/DDBJ databases">
        <title>Complete genome sequence of two Escherichia coli phages, vB_EcoM_ ESCO5 and vB_EcoM_ESCO13, which are related to phAPEC8.</title>
        <authorList>
            <person name="Trotereau A."/>
            <person name="Gonnet M."/>
            <person name="Viardot A."/>
            <person name="Lalmanach A.-C."/>
            <person name="Guabiraba R."/>
            <person name="Chanteloup N."/>
            <person name="Schouler C."/>
        </authorList>
    </citation>
    <scope>NUCLEOTIDE SEQUENCE [LARGE SCALE GENOMIC DNA]</scope>
</reference>